<accession>E7RFV3</accession>
<gene>
    <name evidence="1" type="ORF">GPDM_06755</name>
</gene>
<organism evidence="1 2">
    <name type="scientific">Planococcus donghaensis MPA1U2</name>
    <dbReference type="NCBI Taxonomy" id="933115"/>
    <lineage>
        <taxon>Bacteria</taxon>
        <taxon>Bacillati</taxon>
        <taxon>Bacillota</taxon>
        <taxon>Bacilli</taxon>
        <taxon>Bacillales</taxon>
        <taxon>Caryophanaceae</taxon>
        <taxon>Planococcus</taxon>
    </lineage>
</organism>
<dbReference type="AlphaFoldDB" id="E7RFV3"/>
<comment type="caution">
    <text evidence="1">The sequence shown here is derived from an EMBL/GenBank/DDBJ whole genome shotgun (WGS) entry which is preliminary data.</text>
</comment>
<evidence type="ECO:0000313" key="2">
    <source>
        <dbReference type="Proteomes" id="UP000003052"/>
    </source>
</evidence>
<sequence length="49" mass="5853">MLSLMTKLAWQEARRLYFPKTMITPFQQVGALFKSSFLRYFSLQGFLFL</sequence>
<name>E7RFV3_9BACL</name>
<dbReference type="EMBL" id="AEPB01000022">
    <property type="protein sequence ID" value="EGA90223.1"/>
    <property type="molecule type" value="Genomic_DNA"/>
</dbReference>
<reference evidence="1 2" key="1">
    <citation type="journal article" date="2011" name="J. Bacteriol.">
        <title>The Draft Genome of Planococcus donghaensis MPA1U2 Reveals Nonsporulation Pathways Controlled by a Conserved Spo0A Regulon.</title>
        <authorList>
            <person name="Pearson M.D."/>
            <person name="Noller H.F."/>
        </authorList>
    </citation>
    <scope>NUCLEOTIDE SEQUENCE [LARGE SCALE GENOMIC DNA]</scope>
    <source>
        <strain evidence="1 2">MPA1U2</strain>
    </source>
</reference>
<proteinExistence type="predicted"/>
<dbReference type="Proteomes" id="UP000003052">
    <property type="component" value="Unassembled WGS sequence"/>
</dbReference>
<protein>
    <submittedName>
        <fullName evidence="1">Uncharacterized protein</fullName>
    </submittedName>
</protein>
<evidence type="ECO:0000313" key="1">
    <source>
        <dbReference type="EMBL" id="EGA90223.1"/>
    </source>
</evidence>